<evidence type="ECO:0000256" key="1">
    <source>
        <dbReference type="SAM" id="MobiDB-lite"/>
    </source>
</evidence>
<dbReference type="EMBL" id="KN846985">
    <property type="protein sequence ID" value="KIW94764.1"/>
    <property type="molecule type" value="Genomic_DNA"/>
</dbReference>
<dbReference type="VEuPathDB" id="FungiDB:Z519_04741"/>
<feature type="region of interest" description="Disordered" evidence="1">
    <location>
        <begin position="56"/>
        <end position="88"/>
    </location>
</feature>
<keyword evidence="3" id="KW-1185">Reference proteome</keyword>
<gene>
    <name evidence="2" type="ORF">Z519_04741</name>
</gene>
<evidence type="ECO:0008006" key="4">
    <source>
        <dbReference type="Google" id="ProtNLM"/>
    </source>
</evidence>
<evidence type="ECO:0000313" key="3">
    <source>
        <dbReference type="Proteomes" id="UP000053789"/>
    </source>
</evidence>
<dbReference type="HOGENOM" id="CLU_032227_3_0_1"/>
<sequence length="526" mass="57887">MATAKSLGSPPNRCIATDQSGKHRVIATAPSRHEGPGSGKAPQLPFVMMSAAELDFTSGAQSPRRKKRPAKGDPRPQSTLPVVSFRPFPDRGNSRVGAFDALLSRKTPPSIAMALDYLLHTEISKPSTSDLRHQVTQVYLPILQMATQHEDLFEALMACALAFQGIRRGRLGITPAIACHSSRSITCLRKKLDGLATCPDDAAILTTMLLTDGATKYGTRAEVLTHYSGLRKMVNMRGGPEALAGNAPLKAMLEYAELVAEMLAIPKANEKLVELDDNDKHQRADSRVPGWQLDYPTHPFPPGLCHDISNLPEGFREMALSLRLSREVIRLVIAASRQAFVEAWGVHQSRPRICCSSMVLMYSRKYLGQSSRVTERIVCLSVLISCMRSVSFAFGAEELPLLEQLVSLAAQRGFEESSADQEHHYMWTVIMTAEACRRGSLSSLADQLVCDLLESKARNGMTAPGLLSNWTRLEGILKRYLWRQDLLDEWRSVWVTALGNLHLGERGKIVKCPSPSVSTATSQPFS</sequence>
<dbReference type="PANTHER" id="PTHR37540">
    <property type="entry name" value="TRANSCRIPTION FACTOR (ACR-2), PUTATIVE-RELATED-RELATED"/>
    <property type="match status" value="1"/>
</dbReference>
<evidence type="ECO:0000313" key="2">
    <source>
        <dbReference type="EMBL" id="KIW94764.1"/>
    </source>
</evidence>
<feature type="region of interest" description="Disordered" evidence="1">
    <location>
        <begin position="1"/>
        <end position="44"/>
    </location>
</feature>
<dbReference type="OrthoDB" id="4159781at2759"/>
<dbReference type="RefSeq" id="XP_016621433.1">
    <property type="nucleotide sequence ID" value="XM_016762486.1"/>
</dbReference>
<reference evidence="2" key="1">
    <citation type="submission" date="2015-01" db="EMBL/GenBank/DDBJ databases">
        <title>The Genome Sequence of Cladophialophora bantiana CBS 173.52.</title>
        <authorList>
            <consortium name="The Broad Institute Genomics Platform"/>
            <person name="Cuomo C."/>
            <person name="de Hoog S."/>
            <person name="Gorbushina A."/>
            <person name="Stielow B."/>
            <person name="Teixiera M."/>
            <person name="Abouelleil A."/>
            <person name="Chapman S.B."/>
            <person name="Priest M."/>
            <person name="Young S.K."/>
            <person name="Wortman J."/>
            <person name="Nusbaum C."/>
            <person name="Birren B."/>
        </authorList>
    </citation>
    <scope>NUCLEOTIDE SEQUENCE [LARGE SCALE GENOMIC DNA]</scope>
    <source>
        <strain evidence="2">CBS 173.52</strain>
    </source>
</reference>
<name>A0A0D2IDD4_CLAB1</name>
<accession>A0A0D2IDD4</accession>
<dbReference type="PANTHER" id="PTHR37540:SF5">
    <property type="entry name" value="TRANSCRIPTION FACTOR DOMAIN-CONTAINING PROTEIN"/>
    <property type="match status" value="1"/>
</dbReference>
<proteinExistence type="predicted"/>
<organism evidence="2 3">
    <name type="scientific">Cladophialophora bantiana (strain ATCC 10958 / CBS 173.52 / CDC B-1940 / NIH 8579)</name>
    <name type="common">Xylohypha bantiana</name>
    <dbReference type="NCBI Taxonomy" id="1442370"/>
    <lineage>
        <taxon>Eukaryota</taxon>
        <taxon>Fungi</taxon>
        <taxon>Dikarya</taxon>
        <taxon>Ascomycota</taxon>
        <taxon>Pezizomycotina</taxon>
        <taxon>Eurotiomycetes</taxon>
        <taxon>Chaetothyriomycetidae</taxon>
        <taxon>Chaetothyriales</taxon>
        <taxon>Herpotrichiellaceae</taxon>
        <taxon>Cladophialophora</taxon>
    </lineage>
</organism>
<dbReference type="AlphaFoldDB" id="A0A0D2IDD4"/>
<protein>
    <recommendedName>
        <fullName evidence="4">Tachykinin family protein</fullName>
    </recommendedName>
</protein>
<dbReference type="Proteomes" id="UP000053789">
    <property type="component" value="Unassembled WGS sequence"/>
</dbReference>
<dbReference type="GeneID" id="27697669"/>